<dbReference type="EnsemblMetazoa" id="XM_028657193.1">
    <property type="protein sequence ID" value="XP_028512994.1"/>
    <property type="gene ID" value="LOC110232718"/>
</dbReference>
<name>A0A913YEW0_EXADI</name>
<evidence type="ECO:0000256" key="1">
    <source>
        <dbReference type="SAM" id="Phobius"/>
    </source>
</evidence>
<dbReference type="OrthoDB" id="5958927at2759"/>
<dbReference type="KEGG" id="epa:110232718"/>
<keyword evidence="1" id="KW-1133">Transmembrane helix</keyword>
<dbReference type="Gene3D" id="3.40.50.11350">
    <property type="match status" value="1"/>
</dbReference>
<dbReference type="PANTHER" id="PTHR13132">
    <property type="entry name" value="ALPHA- 1,6 -FUCOSYLTRANSFERASE"/>
    <property type="match status" value="1"/>
</dbReference>
<keyword evidence="3" id="KW-1185">Reference proteome</keyword>
<dbReference type="GO" id="GO:0046921">
    <property type="term" value="F:alpha-(1-&gt;6)-fucosyltransferase activity"/>
    <property type="evidence" value="ECO:0007669"/>
    <property type="project" value="TreeGrafter"/>
</dbReference>
<dbReference type="EnsemblMetazoa" id="XM_028657195.1">
    <property type="protein sequence ID" value="XP_028512996.1"/>
    <property type="gene ID" value="LOC110232718"/>
</dbReference>
<reference evidence="2" key="1">
    <citation type="submission" date="2022-11" db="UniProtKB">
        <authorList>
            <consortium name="EnsemblMetazoa"/>
        </authorList>
    </citation>
    <scope>IDENTIFICATION</scope>
</reference>
<proteinExistence type="predicted"/>
<organism evidence="2 3">
    <name type="scientific">Exaiptasia diaphana</name>
    <name type="common">Tropical sea anemone</name>
    <name type="synonym">Aiptasia pulchella</name>
    <dbReference type="NCBI Taxonomy" id="2652724"/>
    <lineage>
        <taxon>Eukaryota</taxon>
        <taxon>Metazoa</taxon>
        <taxon>Cnidaria</taxon>
        <taxon>Anthozoa</taxon>
        <taxon>Hexacorallia</taxon>
        <taxon>Actiniaria</taxon>
        <taxon>Aiptasiidae</taxon>
        <taxon>Exaiptasia</taxon>
    </lineage>
</organism>
<dbReference type="GeneID" id="110232718"/>
<dbReference type="Proteomes" id="UP000887567">
    <property type="component" value="Unplaced"/>
</dbReference>
<keyword evidence="1" id="KW-0472">Membrane</keyword>
<dbReference type="AlphaFoldDB" id="A0A913YEW0"/>
<dbReference type="OMA" id="HEAFIAV"/>
<evidence type="ECO:0000313" key="3">
    <source>
        <dbReference type="Proteomes" id="UP000887567"/>
    </source>
</evidence>
<dbReference type="RefSeq" id="XP_028512994.1">
    <property type="nucleotide sequence ID" value="XM_028657193.1"/>
</dbReference>
<dbReference type="GO" id="GO:0006487">
    <property type="term" value="P:protein N-linked glycosylation"/>
    <property type="evidence" value="ECO:0007669"/>
    <property type="project" value="TreeGrafter"/>
</dbReference>
<dbReference type="EnsemblMetazoa" id="XM_028657194.1">
    <property type="protein sequence ID" value="XP_028512995.1"/>
    <property type="gene ID" value="LOC110232718"/>
</dbReference>
<evidence type="ECO:0000313" key="2">
    <source>
        <dbReference type="EnsemblMetazoa" id="XP_028512996.1"/>
    </source>
</evidence>
<dbReference type="RefSeq" id="XP_028512996.1">
    <property type="nucleotide sequence ID" value="XM_028657195.1"/>
</dbReference>
<dbReference type="RefSeq" id="XP_028512995.1">
    <property type="nucleotide sequence ID" value="XM_028657194.1"/>
</dbReference>
<accession>A0A913YEW0</accession>
<protein>
    <submittedName>
        <fullName evidence="2">Uncharacterized protein</fullName>
    </submittedName>
</protein>
<dbReference type="PANTHER" id="PTHR13132:SF29">
    <property type="entry name" value="ALPHA-(1,6)-FUCOSYLTRANSFERASE"/>
    <property type="match status" value="1"/>
</dbReference>
<sequence length="465" mass="53334">MSRPRLLVFMLIILSFVVYCLLYFFTSHQDFIHETTYQQNTEQIYINDMETFKNHDNMDQMMAIRVNNFSRDDLATVDFVCASEIFISECPNAGLGGILLQTLDHINLCENLGAVPTIFWRQCESICPSDPTVNAWEMFFEPVNPKIEQKAKTVFCFGGQSGPSVLGIKNLDKTKPMEDLINLTFRPKLSIGYEETGIITRDVQIKTNKLIEKYVKILPKIQTAVEQFYSRYLAKFHAVAVHVRGTDHRLETGNGQLAPLSSYIQNIKDFLLYKSKVNRIFVATDNSETIETFVQEFEDKVVYTKAFRAKAYDGLPVHASGFDAYKLGSEVLVDILLMAKCKYFFHMESSVAALVTYFNPRIESHFVKHSIPTDVTSSSLTTNSPHSSNKHQQNIHHIANALDHDGINDSREQQEEEKDQEDSFKCFLENRRYSVCPNFHTGKVARLKDVLEMTIKNKRMVSYDL</sequence>
<feature type="transmembrane region" description="Helical" evidence="1">
    <location>
        <begin position="7"/>
        <end position="25"/>
    </location>
</feature>
<keyword evidence="1" id="KW-0812">Transmembrane</keyword>